<dbReference type="EMBL" id="GBRH01270652">
    <property type="protein sequence ID" value="JAD27243.1"/>
    <property type="molecule type" value="Transcribed_RNA"/>
</dbReference>
<sequence>MLNPHEGWRPGQWKIIYEKLLLLLGNNLVLLILAC</sequence>
<reference evidence="1" key="1">
    <citation type="submission" date="2014-09" db="EMBL/GenBank/DDBJ databases">
        <authorList>
            <person name="Magalhaes I.L.F."/>
            <person name="Oliveira U."/>
            <person name="Santos F.R."/>
            <person name="Vidigal T.H.D.A."/>
            <person name="Brescovit A.D."/>
            <person name="Santos A.J."/>
        </authorList>
    </citation>
    <scope>NUCLEOTIDE SEQUENCE</scope>
    <source>
        <tissue evidence="1">Shoot tissue taken approximately 20 cm above the soil surface</tissue>
    </source>
</reference>
<protein>
    <submittedName>
        <fullName evidence="1">Uncharacterized protein</fullName>
    </submittedName>
</protein>
<organism evidence="1">
    <name type="scientific">Arundo donax</name>
    <name type="common">Giant reed</name>
    <name type="synonym">Donax arundinaceus</name>
    <dbReference type="NCBI Taxonomy" id="35708"/>
    <lineage>
        <taxon>Eukaryota</taxon>
        <taxon>Viridiplantae</taxon>
        <taxon>Streptophyta</taxon>
        <taxon>Embryophyta</taxon>
        <taxon>Tracheophyta</taxon>
        <taxon>Spermatophyta</taxon>
        <taxon>Magnoliopsida</taxon>
        <taxon>Liliopsida</taxon>
        <taxon>Poales</taxon>
        <taxon>Poaceae</taxon>
        <taxon>PACMAD clade</taxon>
        <taxon>Arundinoideae</taxon>
        <taxon>Arundineae</taxon>
        <taxon>Arundo</taxon>
    </lineage>
</organism>
<dbReference type="AlphaFoldDB" id="A0A0A9THS7"/>
<accession>A0A0A9THS7</accession>
<proteinExistence type="predicted"/>
<reference evidence="1" key="2">
    <citation type="journal article" date="2015" name="Data Brief">
        <title>Shoot transcriptome of the giant reed, Arundo donax.</title>
        <authorList>
            <person name="Barrero R.A."/>
            <person name="Guerrero F.D."/>
            <person name="Moolhuijzen P."/>
            <person name="Goolsby J.A."/>
            <person name="Tidwell J."/>
            <person name="Bellgard S.E."/>
            <person name="Bellgard M.I."/>
        </authorList>
    </citation>
    <scope>NUCLEOTIDE SEQUENCE</scope>
    <source>
        <tissue evidence="1">Shoot tissue taken approximately 20 cm above the soil surface</tissue>
    </source>
</reference>
<name>A0A0A9THS7_ARUDO</name>
<evidence type="ECO:0000313" key="1">
    <source>
        <dbReference type="EMBL" id="JAD27243.1"/>
    </source>
</evidence>